<evidence type="ECO:0000313" key="9">
    <source>
        <dbReference type="Proteomes" id="UP000068164"/>
    </source>
</evidence>
<dbReference type="InterPro" id="IPR047641">
    <property type="entry name" value="ABC_transpr_MalK/UgpC-like"/>
</dbReference>
<keyword evidence="5" id="KW-0547">Nucleotide-binding</keyword>
<evidence type="ECO:0000256" key="5">
    <source>
        <dbReference type="ARBA" id="ARBA00022741"/>
    </source>
</evidence>
<dbReference type="GO" id="GO:0015423">
    <property type="term" value="F:ABC-type maltose transporter activity"/>
    <property type="evidence" value="ECO:0007669"/>
    <property type="project" value="TreeGrafter"/>
</dbReference>
<dbReference type="SUPFAM" id="SSF50331">
    <property type="entry name" value="MOP-like"/>
    <property type="match status" value="1"/>
</dbReference>
<accession>A0A109J1N3</accession>
<dbReference type="PANTHER" id="PTHR43875">
    <property type="entry name" value="MALTODEXTRIN IMPORT ATP-BINDING PROTEIN MSMX"/>
    <property type="match status" value="1"/>
</dbReference>
<dbReference type="InterPro" id="IPR003439">
    <property type="entry name" value="ABC_transporter-like_ATP-bd"/>
</dbReference>
<dbReference type="InterPro" id="IPR027417">
    <property type="entry name" value="P-loop_NTPase"/>
</dbReference>
<dbReference type="SMART" id="SM00382">
    <property type="entry name" value="AAA"/>
    <property type="match status" value="1"/>
</dbReference>
<dbReference type="FunFam" id="3.40.50.300:FF:000042">
    <property type="entry name" value="Maltose/maltodextrin ABC transporter, ATP-binding protein"/>
    <property type="match status" value="1"/>
</dbReference>
<dbReference type="Pfam" id="PF08402">
    <property type="entry name" value="TOBE_2"/>
    <property type="match status" value="1"/>
</dbReference>
<dbReference type="CDD" id="cd03301">
    <property type="entry name" value="ABC_MalK_N"/>
    <property type="match status" value="1"/>
</dbReference>
<evidence type="ECO:0000256" key="3">
    <source>
        <dbReference type="ARBA" id="ARBA00022448"/>
    </source>
</evidence>
<dbReference type="PROSITE" id="PS50893">
    <property type="entry name" value="ABC_TRANSPORTER_2"/>
    <property type="match status" value="1"/>
</dbReference>
<evidence type="ECO:0000259" key="7">
    <source>
        <dbReference type="PROSITE" id="PS50893"/>
    </source>
</evidence>
<comment type="caution">
    <text evidence="8">The sequence shown here is derived from an EMBL/GenBank/DDBJ whole genome shotgun (WGS) entry which is preliminary data.</text>
</comment>
<dbReference type="InterPro" id="IPR017871">
    <property type="entry name" value="ABC_transporter-like_CS"/>
</dbReference>
<dbReference type="Gene3D" id="2.40.50.100">
    <property type="match status" value="1"/>
</dbReference>
<gene>
    <name evidence="8" type="ORF">AS026_25670</name>
</gene>
<evidence type="ECO:0000313" key="8">
    <source>
        <dbReference type="EMBL" id="KWV40647.1"/>
    </source>
</evidence>
<dbReference type="AlphaFoldDB" id="A0A109J1N3"/>
<keyword evidence="3" id="KW-0813">Transport</keyword>
<evidence type="ECO:0000256" key="6">
    <source>
        <dbReference type="ARBA" id="ARBA00022840"/>
    </source>
</evidence>
<sequence length="366" mass="39893">MTANIEIQNVTKRYGSMTVLDGLSLSIKANEFMVFLGPSGCGKSTLLRMIAGLESVDDGTISINGERIDTLPPGQRDIAMVFQSYALYPHMTVADNMAFGLRNINVSSDVISKRIAEAARMLEIGHLLERKPGQLSGGQRQRVAIGRAIVKEPKAFLFDEPLSNLDAALRVRTRVELAQLRNRVRSTMIFVTHDQIEAMTLADRIVVMNNRKIEQIGTPMEIYSRPASRFVATFVGSPTMNFLTVALSEENGFLRARLPDGTQLQTAIRAAGVKGGEYSLGIRAEAVKRANGVAATTTGKVDVLERLGDRTLLYTRLKDGSVVIAEDIGNSRVAIGDEVGLTLDGTRTHLFDDAGHAWHNEEAGHG</sequence>
<dbReference type="InterPro" id="IPR015855">
    <property type="entry name" value="ABC_transpr_MalK-like"/>
</dbReference>
<keyword evidence="9" id="KW-1185">Reference proteome</keyword>
<feature type="domain" description="ABC transporter" evidence="7">
    <location>
        <begin position="5"/>
        <end position="235"/>
    </location>
</feature>
<dbReference type="NCBIfam" id="NF008653">
    <property type="entry name" value="PRK11650.1"/>
    <property type="match status" value="1"/>
</dbReference>
<dbReference type="OrthoDB" id="9802264at2"/>
<keyword evidence="4" id="KW-1003">Cell membrane</keyword>
<comment type="similarity">
    <text evidence="2">Belongs to the ABC transporter superfamily.</text>
</comment>
<organism evidence="8 9">
    <name type="scientific">Rhizobium altiplani</name>
    <dbReference type="NCBI Taxonomy" id="1864509"/>
    <lineage>
        <taxon>Bacteria</taxon>
        <taxon>Pseudomonadati</taxon>
        <taxon>Pseudomonadota</taxon>
        <taxon>Alphaproteobacteria</taxon>
        <taxon>Hyphomicrobiales</taxon>
        <taxon>Rhizobiaceae</taxon>
        <taxon>Rhizobium/Agrobacterium group</taxon>
        <taxon>Rhizobium</taxon>
    </lineage>
</organism>
<dbReference type="InterPro" id="IPR013611">
    <property type="entry name" value="Transp-assoc_OB_typ2"/>
</dbReference>
<dbReference type="SUPFAM" id="SSF52540">
    <property type="entry name" value="P-loop containing nucleoside triphosphate hydrolases"/>
    <property type="match status" value="1"/>
</dbReference>
<keyword evidence="6 8" id="KW-0067">ATP-binding</keyword>
<keyword evidence="4" id="KW-0997">Cell inner membrane</keyword>
<proteinExistence type="inferred from homology"/>
<name>A0A109J1N3_9HYPH</name>
<dbReference type="GO" id="GO:0005524">
    <property type="term" value="F:ATP binding"/>
    <property type="evidence" value="ECO:0007669"/>
    <property type="project" value="UniProtKB-KW"/>
</dbReference>
<protein>
    <submittedName>
        <fullName evidence="8">ABC transporter ATP-binding protein</fullName>
    </submittedName>
</protein>
<dbReference type="EMBL" id="LNCD01000146">
    <property type="protein sequence ID" value="KWV40647.1"/>
    <property type="molecule type" value="Genomic_DNA"/>
</dbReference>
<evidence type="ECO:0000256" key="4">
    <source>
        <dbReference type="ARBA" id="ARBA00022519"/>
    </source>
</evidence>
<evidence type="ECO:0000256" key="2">
    <source>
        <dbReference type="ARBA" id="ARBA00005417"/>
    </source>
</evidence>
<dbReference type="GO" id="GO:0055052">
    <property type="term" value="C:ATP-binding cassette (ABC) transporter complex, substrate-binding subunit-containing"/>
    <property type="evidence" value="ECO:0007669"/>
    <property type="project" value="TreeGrafter"/>
</dbReference>
<dbReference type="Proteomes" id="UP000068164">
    <property type="component" value="Unassembled WGS sequence"/>
</dbReference>
<dbReference type="InterPro" id="IPR012340">
    <property type="entry name" value="NA-bd_OB-fold"/>
</dbReference>
<dbReference type="PANTHER" id="PTHR43875:SF3">
    <property type="entry name" value="MALTOSE_MALTODEXTRIN IMPORT ATP-BINDING PROTEIN MALK"/>
    <property type="match status" value="1"/>
</dbReference>
<dbReference type="Gene3D" id="2.40.50.140">
    <property type="entry name" value="Nucleic acid-binding proteins"/>
    <property type="match status" value="1"/>
</dbReference>
<dbReference type="InterPro" id="IPR008995">
    <property type="entry name" value="Mo/tungstate-bd_C_term_dom"/>
</dbReference>
<dbReference type="GO" id="GO:1990060">
    <property type="term" value="C:maltose transport complex"/>
    <property type="evidence" value="ECO:0007669"/>
    <property type="project" value="TreeGrafter"/>
</dbReference>
<keyword evidence="4" id="KW-0472">Membrane</keyword>
<dbReference type="Gene3D" id="3.40.50.300">
    <property type="entry name" value="P-loop containing nucleotide triphosphate hydrolases"/>
    <property type="match status" value="1"/>
</dbReference>
<dbReference type="PROSITE" id="PS00211">
    <property type="entry name" value="ABC_TRANSPORTER_1"/>
    <property type="match status" value="1"/>
</dbReference>
<dbReference type="Pfam" id="PF00005">
    <property type="entry name" value="ABC_tran"/>
    <property type="match status" value="1"/>
</dbReference>
<reference evidence="8 9" key="1">
    <citation type="submission" date="2015-11" db="EMBL/GenBank/DDBJ databases">
        <title>Draft Genome Sequence of the Strain BR 10423 (Rhizobium sp.) isolated from nodules of Mimosa pudica.</title>
        <authorList>
            <person name="Barauna A.C."/>
            <person name="Zilli J.E."/>
            <person name="Simoes-Araujo J.L."/>
            <person name="Reis V.M."/>
            <person name="James E.K."/>
            <person name="Reis F.B.Jr."/>
            <person name="Rouws L.F."/>
            <person name="Passos S.R."/>
            <person name="Gois S.R."/>
        </authorList>
    </citation>
    <scope>NUCLEOTIDE SEQUENCE [LARGE SCALE GENOMIC DNA]</scope>
    <source>
        <strain evidence="8 9">BR10423</strain>
    </source>
</reference>
<dbReference type="InterPro" id="IPR003593">
    <property type="entry name" value="AAA+_ATPase"/>
</dbReference>
<evidence type="ECO:0000256" key="1">
    <source>
        <dbReference type="ARBA" id="ARBA00004417"/>
    </source>
</evidence>
<comment type="subcellular location">
    <subcellularLocation>
        <location evidence="1">Cell inner membrane</location>
        <topology evidence="1">Peripheral membrane protein</topology>
    </subcellularLocation>
</comment>
<dbReference type="RefSeq" id="WP_062376174.1">
    <property type="nucleotide sequence ID" value="NZ_LNCD01000146.1"/>
</dbReference>
<dbReference type="GO" id="GO:0016887">
    <property type="term" value="F:ATP hydrolysis activity"/>
    <property type="evidence" value="ECO:0007669"/>
    <property type="project" value="InterPro"/>
</dbReference>